<evidence type="ECO:0000313" key="7">
    <source>
        <dbReference type="EMBL" id="RDX53306.1"/>
    </source>
</evidence>
<evidence type="ECO:0000259" key="6">
    <source>
        <dbReference type="PROSITE" id="PS50089"/>
    </source>
</evidence>
<dbReference type="InterPro" id="IPR001841">
    <property type="entry name" value="Znf_RING"/>
</dbReference>
<dbReference type="Proteomes" id="UP000256964">
    <property type="component" value="Unassembled WGS sequence"/>
</dbReference>
<dbReference type="PANTHER" id="PTHR45969">
    <property type="entry name" value="RING ZINC FINGER PROTEIN-RELATED"/>
    <property type="match status" value="1"/>
</dbReference>
<dbReference type="OrthoDB" id="8062037at2759"/>
<dbReference type="STRING" id="139420.A0A371DLA7"/>
<name>A0A371DLA7_9APHY</name>
<keyword evidence="1" id="KW-0479">Metal-binding</keyword>
<dbReference type="AlphaFoldDB" id="A0A371DLA7"/>
<protein>
    <recommendedName>
        <fullName evidence="6">RING-type domain-containing protein</fullName>
    </recommendedName>
</protein>
<dbReference type="EMBL" id="KZ857387">
    <property type="protein sequence ID" value="RDX53306.1"/>
    <property type="molecule type" value="Genomic_DNA"/>
</dbReference>
<dbReference type="Gene3D" id="3.30.40.10">
    <property type="entry name" value="Zinc/RING finger domain, C3HC4 (zinc finger)"/>
    <property type="match status" value="1"/>
</dbReference>
<keyword evidence="2 4" id="KW-0863">Zinc-finger</keyword>
<evidence type="ECO:0000256" key="5">
    <source>
        <dbReference type="SAM" id="MobiDB-lite"/>
    </source>
</evidence>
<reference evidence="7 8" key="1">
    <citation type="journal article" date="2018" name="Biotechnol. Biofuels">
        <title>Integrative visual omics of the white-rot fungus Polyporus brumalis exposes the biotechnological potential of its oxidative enzymes for delignifying raw plant biomass.</title>
        <authorList>
            <person name="Miyauchi S."/>
            <person name="Rancon A."/>
            <person name="Drula E."/>
            <person name="Hage H."/>
            <person name="Chaduli D."/>
            <person name="Favel A."/>
            <person name="Grisel S."/>
            <person name="Henrissat B."/>
            <person name="Herpoel-Gimbert I."/>
            <person name="Ruiz-Duenas F.J."/>
            <person name="Chevret D."/>
            <person name="Hainaut M."/>
            <person name="Lin J."/>
            <person name="Wang M."/>
            <person name="Pangilinan J."/>
            <person name="Lipzen A."/>
            <person name="Lesage-Meessen L."/>
            <person name="Navarro D."/>
            <person name="Riley R."/>
            <person name="Grigoriev I.V."/>
            <person name="Zhou S."/>
            <person name="Raouche S."/>
            <person name="Rosso M.N."/>
        </authorList>
    </citation>
    <scope>NUCLEOTIDE SEQUENCE [LARGE SCALE GENOMIC DNA]</scope>
    <source>
        <strain evidence="7 8">BRFM 1820</strain>
    </source>
</reference>
<evidence type="ECO:0000256" key="2">
    <source>
        <dbReference type="ARBA" id="ARBA00022771"/>
    </source>
</evidence>
<evidence type="ECO:0000256" key="1">
    <source>
        <dbReference type="ARBA" id="ARBA00022723"/>
    </source>
</evidence>
<dbReference type="SUPFAM" id="SSF57850">
    <property type="entry name" value="RING/U-box"/>
    <property type="match status" value="1"/>
</dbReference>
<dbReference type="GO" id="GO:0016567">
    <property type="term" value="P:protein ubiquitination"/>
    <property type="evidence" value="ECO:0007669"/>
    <property type="project" value="TreeGrafter"/>
</dbReference>
<accession>A0A371DLA7</accession>
<feature type="domain" description="RING-type" evidence="6">
    <location>
        <begin position="73"/>
        <end position="136"/>
    </location>
</feature>
<dbReference type="GO" id="GO:0061630">
    <property type="term" value="F:ubiquitin protein ligase activity"/>
    <property type="evidence" value="ECO:0007669"/>
    <property type="project" value="TreeGrafter"/>
</dbReference>
<organism evidence="7 8">
    <name type="scientific">Lentinus brumalis</name>
    <dbReference type="NCBI Taxonomy" id="2498619"/>
    <lineage>
        <taxon>Eukaryota</taxon>
        <taxon>Fungi</taxon>
        <taxon>Dikarya</taxon>
        <taxon>Basidiomycota</taxon>
        <taxon>Agaricomycotina</taxon>
        <taxon>Agaricomycetes</taxon>
        <taxon>Polyporales</taxon>
        <taxon>Polyporaceae</taxon>
        <taxon>Lentinus</taxon>
    </lineage>
</organism>
<dbReference type="PANTHER" id="PTHR45969:SF69">
    <property type="entry name" value="FINGER DOMAIN PROTEIN, PUTATIVE (AFU_ORTHOLOGUE AFUA_3G12190)-RELATED"/>
    <property type="match status" value="1"/>
</dbReference>
<proteinExistence type="predicted"/>
<evidence type="ECO:0000313" key="8">
    <source>
        <dbReference type="Proteomes" id="UP000256964"/>
    </source>
</evidence>
<keyword evidence="3" id="KW-0862">Zinc</keyword>
<feature type="region of interest" description="Disordered" evidence="5">
    <location>
        <begin position="189"/>
        <end position="237"/>
    </location>
</feature>
<evidence type="ECO:0000256" key="4">
    <source>
        <dbReference type="PROSITE-ProRule" id="PRU00175"/>
    </source>
</evidence>
<evidence type="ECO:0000256" key="3">
    <source>
        <dbReference type="ARBA" id="ARBA00022833"/>
    </source>
</evidence>
<keyword evidence="8" id="KW-1185">Reference proteome</keyword>
<gene>
    <name evidence="7" type="ORF">OH76DRAFT_1462219</name>
</gene>
<dbReference type="InterPro" id="IPR013083">
    <property type="entry name" value="Znf_RING/FYVE/PHD"/>
</dbReference>
<sequence length="237" mass="25947">MANNAGPRPRRRSAADLFFFSRNLDAANAARSDLINMVEEMRQRSSQLDNFASSLPKVTESDLTALGQSDSTCPICLTSLLAILAEEETAVAMDSPAHPIEELGVTRLAQTCGHIFCRKDIRVWLYQGHTTCPTCRTPFIAGTATTGSDPEAIPGAPPLIVPVGLETDATSFDAFLDDEVTSAFEAFLQGPARRPGGNRNDAAEARGETQPRREQEEYQEAHFEYDHDRSEFSGMYS</sequence>
<dbReference type="PROSITE" id="PS50089">
    <property type="entry name" value="ZF_RING_2"/>
    <property type="match status" value="1"/>
</dbReference>
<dbReference type="GO" id="GO:0008270">
    <property type="term" value="F:zinc ion binding"/>
    <property type="evidence" value="ECO:0007669"/>
    <property type="project" value="UniProtKB-KW"/>
</dbReference>
<feature type="compositionally biased region" description="Basic and acidic residues" evidence="5">
    <location>
        <begin position="201"/>
        <end position="231"/>
    </location>
</feature>